<dbReference type="EC" id="3.-.-.-" evidence="3"/>
<name>A0ABW1ISP4_9BACL</name>
<dbReference type="PROSITE" id="PS51677">
    <property type="entry name" value="NODB"/>
    <property type="match status" value="4"/>
</dbReference>
<sequence length="929" mass="103722">MKLVGWGNRKTTYFVVAGAAAVLIGLLVLFLWHAVSDEDDRSPLDTSHSDQEINDTGHMAQAIHDVYTVNKELALTFNGMADQDRMMRLLDELDKYHMKASFFLPGMRVAEEPDVAQMILNRGHEIENNTLDQSDMSLMSYEQIYQDIQLANDVIERETGVRPKYVRTRSGDYQEEIQLAADALEMEAVVSYTINPKDRDMQSAVEIAAYVEKYMQRGAIITLNTDVNPEIVGSIAYIADAASRRGYSFVSLEELIDSGAVRKPLEQIPGYDAARINPNYANAEYELFDNLVSGRNEIALTFDDWGSDATINTILDILDRYGVKATFFPVAQGLQNNPNMARAIVEAGHEVANHTFSHPVVTTLTPEQLQEEVVKAHQILTEAIQQQPLMMFRPPTGEIDQETAEIVAATGYQTIAMFDVTALDWDASHSAEEIKSTILDQTVDGSVILLHLHDGIHTIEALPGLIEGLQGRGYSFVKLTELMEHAEEFESKLSEDGNGEMSRAIKDVYTTRKQLSLTFNGMADMKTMTSLLNRLDKHGIKATFFLPRLRVEKEPDIAKAIADHGHKIESSVPLPLDSSRKEWNKEIYLTHQMIQEKTGLEPKYVRTSSGEYTDDLRLAAAHNGMEAVIGASLFLHNWQGESELEKRHYIRKYMNRGGIIAIDIEENTDLIDNIDLIAQSADSAGYQFVSLEKLMEGGGERIPLESIPGYAAAQYAPTVTEAVYNLVNKVDTDKKEVALTFDDWGSDETVTKILNILQQYNVKASFFLRADGVEKNPNLARAIAELGHDVGNHTYAHPIVTELTAKQLQEEIIKAHQIIAEAIQQQPDMMFRPPTGELNEETLHVIAATGYKDIVNFDVIPSDHERNRSAEEIVQTIMEQTTNGSIILLHLLDDTQTVEALPDIIEGLRAKGYSIKPVSEMIGISSYGD</sequence>
<dbReference type="InterPro" id="IPR011330">
    <property type="entry name" value="Glyco_hydro/deAcase_b/a-brl"/>
</dbReference>
<evidence type="ECO:0000259" key="2">
    <source>
        <dbReference type="PROSITE" id="PS51677"/>
    </source>
</evidence>
<protein>
    <submittedName>
        <fullName evidence="3">Polysaccharide deacetylase family protein</fullName>
        <ecNumber evidence="3">3.-.-.-</ecNumber>
    </submittedName>
</protein>
<comment type="caution">
    <text evidence="3">The sequence shown here is derived from an EMBL/GenBank/DDBJ whole genome shotgun (WGS) entry which is preliminary data.</text>
</comment>
<keyword evidence="1" id="KW-0812">Transmembrane</keyword>
<dbReference type="InterPro" id="IPR002509">
    <property type="entry name" value="NODB_dom"/>
</dbReference>
<dbReference type="Proteomes" id="UP001596250">
    <property type="component" value="Unassembled WGS sequence"/>
</dbReference>
<gene>
    <name evidence="3" type="ORF">ACFPXP_17215</name>
</gene>
<feature type="domain" description="NodB homology" evidence="2">
    <location>
        <begin position="735"/>
        <end position="916"/>
    </location>
</feature>
<accession>A0ABW1ISP4</accession>
<dbReference type="GO" id="GO:0016787">
    <property type="term" value="F:hydrolase activity"/>
    <property type="evidence" value="ECO:0007669"/>
    <property type="project" value="UniProtKB-KW"/>
</dbReference>
<dbReference type="EMBL" id="JBHSQV010000176">
    <property type="protein sequence ID" value="MFC5988144.1"/>
    <property type="molecule type" value="Genomic_DNA"/>
</dbReference>
<dbReference type="SUPFAM" id="SSF88713">
    <property type="entry name" value="Glycoside hydrolase/deacetylase"/>
    <property type="match status" value="4"/>
</dbReference>
<proteinExistence type="predicted"/>
<evidence type="ECO:0000256" key="1">
    <source>
        <dbReference type="SAM" id="Phobius"/>
    </source>
</evidence>
<feature type="domain" description="NodB homology" evidence="2">
    <location>
        <begin position="296"/>
        <end position="477"/>
    </location>
</feature>
<keyword evidence="1" id="KW-0472">Membrane</keyword>
<dbReference type="Gene3D" id="3.20.20.370">
    <property type="entry name" value="Glycoside hydrolase/deacetylase"/>
    <property type="match status" value="4"/>
</dbReference>
<keyword evidence="1" id="KW-1133">Transmembrane helix</keyword>
<reference evidence="4" key="1">
    <citation type="journal article" date="2019" name="Int. J. Syst. Evol. Microbiol.">
        <title>The Global Catalogue of Microorganisms (GCM) 10K type strain sequencing project: providing services to taxonomists for standard genome sequencing and annotation.</title>
        <authorList>
            <consortium name="The Broad Institute Genomics Platform"/>
            <consortium name="The Broad Institute Genome Sequencing Center for Infectious Disease"/>
            <person name="Wu L."/>
            <person name="Ma J."/>
        </authorList>
    </citation>
    <scope>NUCLEOTIDE SEQUENCE [LARGE SCALE GENOMIC DNA]</scope>
    <source>
        <strain evidence="4">CCM 8749</strain>
    </source>
</reference>
<evidence type="ECO:0000313" key="4">
    <source>
        <dbReference type="Proteomes" id="UP001596250"/>
    </source>
</evidence>
<evidence type="ECO:0000313" key="3">
    <source>
        <dbReference type="EMBL" id="MFC5988144.1"/>
    </source>
</evidence>
<feature type="domain" description="NodB homology" evidence="2">
    <location>
        <begin position="513"/>
        <end position="689"/>
    </location>
</feature>
<dbReference type="Pfam" id="PF01522">
    <property type="entry name" value="Polysacc_deac_1"/>
    <property type="match status" value="4"/>
</dbReference>
<dbReference type="PANTHER" id="PTHR10587">
    <property type="entry name" value="GLYCOSYL TRANSFERASE-RELATED"/>
    <property type="match status" value="1"/>
</dbReference>
<dbReference type="CDD" id="cd10917">
    <property type="entry name" value="CE4_NodB_like_6s_7s"/>
    <property type="match status" value="4"/>
</dbReference>
<dbReference type="InterPro" id="IPR050248">
    <property type="entry name" value="Polysacc_deacetylase_ArnD"/>
</dbReference>
<dbReference type="RefSeq" id="WP_379895591.1">
    <property type="nucleotide sequence ID" value="NZ_CBCSCT010000021.1"/>
</dbReference>
<keyword evidence="3" id="KW-0378">Hydrolase</keyword>
<organism evidence="3 4">
    <name type="scientific">Marinicrinis lubricantis</name>
    <dbReference type="NCBI Taxonomy" id="2086470"/>
    <lineage>
        <taxon>Bacteria</taxon>
        <taxon>Bacillati</taxon>
        <taxon>Bacillota</taxon>
        <taxon>Bacilli</taxon>
        <taxon>Bacillales</taxon>
        <taxon>Paenibacillaceae</taxon>
    </lineage>
</organism>
<feature type="transmembrane region" description="Helical" evidence="1">
    <location>
        <begin position="12"/>
        <end position="35"/>
    </location>
</feature>
<feature type="domain" description="NodB homology" evidence="2">
    <location>
        <begin position="71"/>
        <end position="250"/>
    </location>
</feature>
<keyword evidence="4" id="KW-1185">Reference proteome</keyword>